<dbReference type="AlphaFoldDB" id="S8DQW3"/>
<dbReference type="PANTHER" id="PTHR37768:SF2">
    <property type="entry name" value="OS06G0694800 PROTEIN"/>
    <property type="match status" value="1"/>
</dbReference>
<feature type="transmembrane region" description="Helical" evidence="1">
    <location>
        <begin position="56"/>
        <end position="80"/>
    </location>
</feature>
<dbReference type="PANTHER" id="PTHR37768">
    <property type="entry name" value="OS06G0694800 PROTEIN"/>
    <property type="match status" value="1"/>
</dbReference>
<keyword evidence="1" id="KW-0812">Transmembrane</keyword>
<proteinExistence type="predicted"/>
<organism evidence="2 3">
    <name type="scientific">Genlisea aurea</name>
    <dbReference type="NCBI Taxonomy" id="192259"/>
    <lineage>
        <taxon>Eukaryota</taxon>
        <taxon>Viridiplantae</taxon>
        <taxon>Streptophyta</taxon>
        <taxon>Embryophyta</taxon>
        <taxon>Tracheophyta</taxon>
        <taxon>Spermatophyta</taxon>
        <taxon>Magnoliopsida</taxon>
        <taxon>eudicotyledons</taxon>
        <taxon>Gunneridae</taxon>
        <taxon>Pentapetalae</taxon>
        <taxon>asterids</taxon>
        <taxon>lamiids</taxon>
        <taxon>Lamiales</taxon>
        <taxon>Lentibulariaceae</taxon>
        <taxon>Genlisea</taxon>
    </lineage>
</organism>
<reference evidence="2 3" key="1">
    <citation type="journal article" date="2013" name="BMC Genomics">
        <title>The miniature genome of a carnivorous plant Genlisea aurea contains a low number of genes and short non-coding sequences.</title>
        <authorList>
            <person name="Leushkin E.V."/>
            <person name="Sutormin R.A."/>
            <person name="Nabieva E.R."/>
            <person name="Penin A.A."/>
            <person name="Kondrashov A.S."/>
            <person name="Logacheva M.D."/>
        </authorList>
    </citation>
    <scope>NUCLEOTIDE SEQUENCE [LARGE SCALE GENOMIC DNA]</scope>
</reference>
<evidence type="ECO:0000313" key="3">
    <source>
        <dbReference type="Proteomes" id="UP000015453"/>
    </source>
</evidence>
<comment type="caution">
    <text evidence="2">The sequence shown here is derived from an EMBL/GenBank/DDBJ whole genome shotgun (WGS) entry which is preliminary data.</text>
</comment>
<feature type="non-terminal residue" evidence="2">
    <location>
        <position position="87"/>
    </location>
</feature>
<gene>
    <name evidence="2" type="ORF">M569_09335</name>
</gene>
<evidence type="ECO:0000256" key="1">
    <source>
        <dbReference type="SAM" id="Phobius"/>
    </source>
</evidence>
<sequence>SPSSIKFLHFGCRTNVYINPPVAPPLVGGGYYGGLPFYGGWGWSPFTFFAPGPGGLAVGFGGGLDLFLVFIFLGTVSAIARRLFGSR</sequence>
<protein>
    <submittedName>
        <fullName evidence="2">Uncharacterized protein</fullName>
    </submittedName>
</protein>
<evidence type="ECO:0000313" key="2">
    <source>
        <dbReference type="EMBL" id="EPS65443.1"/>
    </source>
</evidence>
<keyword evidence="1" id="KW-1133">Transmembrane helix</keyword>
<name>S8DQW3_9LAMI</name>
<accession>S8DQW3</accession>
<dbReference type="EMBL" id="AUSU01004224">
    <property type="protein sequence ID" value="EPS65443.1"/>
    <property type="molecule type" value="Genomic_DNA"/>
</dbReference>
<dbReference type="Proteomes" id="UP000015453">
    <property type="component" value="Unassembled WGS sequence"/>
</dbReference>
<keyword evidence="3" id="KW-1185">Reference proteome</keyword>
<feature type="non-terminal residue" evidence="2">
    <location>
        <position position="1"/>
    </location>
</feature>
<keyword evidence="1" id="KW-0472">Membrane</keyword>